<dbReference type="Pfam" id="PF00696">
    <property type="entry name" value="AA_kinase"/>
    <property type="match status" value="1"/>
</dbReference>
<dbReference type="EMBL" id="CP074694">
    <property type="protein sequence ID" value="QVL31426.1"/>
    <property type="molecule type" value="Genomic_DNA"/>
</dbReference>
<dbReference type="InterPro" id="IPR016181">
    <property type="entry name" value="Acyl_CoA_acyltransferase"/>
</dbReference>
<dbReference type="PIRSF" id="PIRSF000423">
    <property type="entry name" value="ArgA"/>
    <property type="match status" value="1"/>
</dbReference>
<dbReference type="RefSeq" id="WP_213495307.1">
    <property type="nucleotide sequence ID" value="NZ_CP074694.1"/>
</dbReference>
<dbReference type="HAMAP" id="MF_01105">
    <property type="entry name" value="N_acetyl_glu_synth"/>
    <property type="match status" value="1"/>
</dbReference>
<evidence type="ECO:0000256" key="2">
    <source>
        <dbReference type="ARBA" id="ARBA00009145"/>
    </source>
</evidence>
<gene>
    <name evidence="8" type="primary">argA</name>
    <name evidence="8" type="ORF">KIH39_21655</name>
</gene>
<evidence type="ECO:0000256" key="1">
    <source>
        <dbReference type="ARBA" id="ARBA00004925"/>
    </source>
</evidence>
<dbReference type="GO" id="GO:0006526">
    <property type="term" value="P:L-arginine biosynthetic process"/>
    <property type="evidence" value="ECO:0007669"/>
    <property type="project" value="UniProtKB-UniPathway"/>
</dbReference>
<dbReference type="Proteomes" id="UP000676194">
    <property type="component" value="Chromosome"/>
</dbReference>
<comment type="similarity">
    <text evidence="2">Belongs to the acetyltransferase family. ArgA subfamily.</text>
</comment>
<keyword evidence="4 8" id="KW-0808">Transferase</keyword>
<dbReference type="Gene3D" id="3.40.630.30">
    <property type="match status" value="1"/>
</dbReference>
<dbReference type="Pfam" id="PF00583">
    <property type="entry name" value="Acetyltransf_1"/>
    <property type="match status" value="1"/>
</dbReference>
<keyword evidence="5 8" id="KW-0012">Acyltransferase</keyword>
<dbReference type="GO" id="GO:0005737">
    <property type="term" value="C:cytoplasm"/>
    <property type="evidence" value="ECO:0007669"/>
    <property type="project" value="InterPro"/>
</dbReference>
<comment type="pathway">
    <text evidence="1">Amino-acid biosynthesis; L-arginine biosynthesis; N(2)-acetyl-L-ornithine from L-glutamate: step 1/4.</text>
</comment>
<accession>A0A8E6B484</accession>
<dbReference type="GO" id="GO:0004042">
    <property type="term" value="F:L-glutamate N-acetyltransferase activity"/>
    <property type="evidence" value="ECO:0007669"/>
    <property type="project" value="InterPro"/>
</dbReference>
<dbReference type="AlphaFoldDB" id="A0A8E6B484"/>
<organism evidence="8 9">
    <name type="scientific">Telmatocola sphagniphila</name>
    <dbReference type="NCBI Taxonomy" id="1123043"/>
    <lineage>
        <taxon>Bacteria</taxon>
        <taxon>Pseudomonadati</taxon>
        <taxon>Planctomycetota</taxon>
        <taxon>Planctomycetia</taxon>
        <taxon>Gemmatales</taxon>
        <taxon>Gemmataceae</taxon>
    </lineage>
</organism>
<dbReference type="PANTHER" id="PTHR30602:SF12">
    <property type="entry name" value="AMINO-ACID ACETYLTRANSFERASE NAGS1, CHLOROPLASTIC-RELATED"/>
    <property type="match status" value="1"/>
</dbReference>
<dbReference type="InterPro" id="IPR000182">
    <property type="entry name" value="GNAT_dom"/>
</dbReference>
<evidence type="ECO:0000256" key="4">
    <source>
        <dbReference type="ARBA" id="ARBA00022679"/>
    </source>
</evidence>
<protein>
    <recommendedName>
        <fullName evidence="3">amino-acid N-acetyltransferase</fullName>
        <ecNumber evidence="3">2.3.1.1</ecNumber>
    </recommendedName>
</protein>
<dbReference type="CDD" id="cd04301">
    <property type="entry name" value="NAT_SF"/>
    <property type="match status" value="1"/>
</dbReference>
<dbReference type="SUPFAM" id="SSF53633">
    <property type="entry name" value="Carbamate kinase-like"/>
    <property type="match status" value="1"/>
</dbReference>
<dbReference type="InterPro" id="IPR001048">
    <property type="entry name" value="Asp/Glu/Uridylate_kinase"/>
</dbReference>
<feature type="domain" description="N-acetyltransferase" evidence="7">
    <location>
        <begin position="279"/>
        <end position="428"/>
    </location>
</feature>
<dbReference type="InterPro" id="IPR036393">
    <property type="entry name" value="AceGlu_kinase-like_sf"/>
</dbReference>
<reference evidence="8" key="1">
    <citation type="submission" date="2021-05" db="EMBL/GenBank/DDBJ databases">
        <title>Complete genome sequence of the cellulolytic planctomycete Telmatocola sphagniphila SP2T and characterization of the first cellulase from planctomycetes.</title>
        <authorList>
            <person name="Rakitin A.L."/>
            <person name="Beletsky A.V."/>
            <person name="Naumoff D.G."/>
            <person name="Kulichevskaya I.S."/>
            <person name="Mardanov A.V."/>
            <person name="Ravin N.V."/>
            <person name="Dedysh S.N."/>
        </authorList>
    </citation>
    <scope>NUCLEOTIDE SEQUENCE</scope>
    <source>
        <strain evidence="8">SP2T</strain>
    </source>
</reference>
<dbReference type="UniPathway" id="UPA00068">
    <property type="reaction ID" value="UER00106"/>
</dbReference>
<comment type="catalytic activity">
    <reaction evidence="6">
        <text>L-glutamate + acetyl-CoA = N-acetyl-L-glutamate + CoA + H(+)</text>
        <dbReference type="Rhea" id="RHEA:24292"/>
        <dbReference type="ChEBI" id="CHEBI:15378"/>
        <dbReference type="ChEBI" id="CHEBI:29985"/>
        <dbReference type="ChEBI" id="CHEBI:44337"/>
        <dbReference type="ChEBI" id="CHEBI:57287"/>
        <dbReference type="ChEBI" id="CHEBI:57288"/>
        <dbReference type="EC" id="2.3.1.1"/>
    </reaction>
</comment>
<evidence type="ECO:0000313" key="8">
    <source>
        <dbReference type="EMBL" id="QVL31426.1"/>
    </source>
</evidence>
<evidence type="ECO:0000256" key="5">
    <source>
        <dbReference type="ARBA" id="ARBA00023315"/>
    </source>
</evidence>
<proteinExistence type="inferred from homology"/>
<dbReference type="KEGG" id="tsph:KIH39_21655"/>
<dbReference type="NCBIfam" id="TIGR01890">
    <property type="entry name" value="N-Ac-Glu-synth"/>
    <property type="match status" value="1"/>
</dbReference>
<name>A0A8E6B484_9BACT</name>
<dbReference type="EC" id="2.3.1.1" evidence="3"/>
<evidence type="ECO:0000313" key="9">
    <source>
        <dbReference type="Proteomes" id="UP000676194"/>
    </source>
</evidence>
<dbReference type="SUPFAM" id="SSF55729">
    <property type="entry name" value="Acyl-CoA N-acyltransferases (Nat)"/>
    <property type="match status" value="1"/>
</dbReference>
<dbReference type="PANTHER" id="PTHR30602">
    <property type="entry name" value="AMINO-ACID ACETYLTRANSFERASE"/>
    <property type="match status" value="1"/>
</dbReference>
<evidence type="ECO:0000259" key="7">
    <source>
        <dbReference type="PROSITE" id="PS51186"/>
    </source>
</evidence>
<dbReference type="PROSITE" id="PS51186">
    <property type="entry name" value="GNAT"/>
    <property type="match status" value="1"/>
</dbReference>
<evidence type="ECO:0000256" key="3">
    <source>
        <dbReference type="ARBA" id="ARBA00012697"/>
    </source>
</evidence>
<sequence length="435" mass="47798">MLQLTALREILRYIPQFRDRVFVIAIDGAIVDDENFGNLLLDVALMRSLRIGVVIVHGAGAQVRLLAEKEKTAITNHDGIGITDLPTLEISIRAANRVTHEILVGLSAVDLLGACGNPLVAHPAGILGGVDHLYTGKIERMDVAMLRNMLEHNIIPVIPPLGSDGQGRTYRLNSDAVAVDVAKALQAVKLIYLSEHSAPKIGTRLLRSLTMEEAGVIVKKQRTEIVPNDAISKLENAVRAAKDGVPRVHIIDGRMQEGLLGEVFSNEGVGTLIHANEYQSIRKALKKDIRTIMSLIQLGVDADELLKRSRAEVERLIDDFFVFEVDGNAVACGAVHLFPEDKKAELACVYVQQRYENQGIGAKLIRYGEELAKIRGAEELLTLSTQAINYFIQKGGFRLATPEDLPGFRKERYERSGRKSQVLIKRIAGEMAAAK</sequence>
<dbReference type="InterPro" id="IPR010167">
    <property type="entry name" value="NH2A_AcTrfase"/>
</dbReference>
<dbReference type="Gene3D" id="3.40.1160.10">
    <property type="entry name" value="Acetylglutamate kinase-like"/>
    <property type="match status" value="1"/>
</dbReference>
<keyword evidence="9" id="KW-1185">Reference proteome</keyword>
<evidence type="ECO:0000256" key="6">
    <source>
        <dbReference type="ARBA" id="ARBA00048372"/>
    </source>
</evidence>